<feature type="transmembrane region" description="Helical" evidence="1">
    <location>
        <begin position="41"/>
        <end position="58"/>
    </location>
</feature>
<accession>J3LYP1</accession>
<keyword evidence="3" id="KW-1185">Reference proteome</keyword>
<reference evidence="2" key="1">
    <citation type="journal article" date="2013" name="Nat. Commun.">
        <title>Whole-genome sequencing of Oryza brachyantha reveals mechanisms underlying Oryza genome evolution.</title>
        <authorList>
            <person name="Chen J."/>
            <person name="Huang Q."/>
            <person name="Gao D."/>
            <person name="Wang J."/>
            <person name="Lang Y."/>
            <person name="Liu T."/>
            <person name="Li B."/>
            <person name="Bai Z."/>
            <person name="Luis Goicoechea J."/>
            <person name="Liang C."/>
            <person name="Chen C."/>
            <person name="Zhang W."/>
            <person name="Sun S."/>
            <person name="Liao Y."/>
            <person name="Zhang X."/>
            <person name="Yang L."/>
            <person name="Song C."/>
            <person name="Wang M."/>
            <person name="Shi J."/>
            <person name="Liu G."/>
            <person name="Liu J."/>
            <person name="Zhou H."/>
            <person name="Zhou W."/>
            <person name="Yu Q."/>
            <person name="An N."/>
            <person name="Chen Y."/>
            <person name="Cai Q."/>
            <person name="Wang B."/>
            <person name="Liu B."/>
            <person name="Min J."/>
            <person name="Huang Y."/>
            <person name="Wu H."/>
            <person name="Li Z."/>
            <person name="Zhang Y."/>
            <person name="Yin Y."/>
            <person name="Song W."/>
            <person name="Jiang J."/>
            <person name="Jackson S.A."/>
            <person name="Wing R.A."/>
            <person name="Wang J."/>
            <person name="Chen M."/>
        </authorList>
    </citation>
    <scope>NUCLEOTIDE SEQUENCE [LARGE SCALE GENOMIC DNA]</scope>
    <source>
        <strain evidence="2">cv. IRGC 101232</strain>
    </source>
</reference>
<dbReference type="EnsemblPlants" id="OB04G22660.1">
    <property type="protein sequence ID" value="OB04G22660.1"/>
    <property type="gene ID" value="OB04G22660"/>
</dbReference>
<evidence type="ECO:0000313" key="2">
    <source>
        <dbReference type="EnsemblPlants" id="OB04G22660.1"/>
    </source>
</evidence>
<dbReference type="Proteomes" id="UP000006038">
    <property type="component" value="Chromosome 4"/>
</dbReference>
<sequence>MTQYSLMLMVMGKGKSSSQSLHGPNYTQNASEAFPCGRKTIAMMLLSLLLVLVLSAYYPEQIFWYSPMPKHIYHQTAINRMLSNSPFFMQNCHYSYISCVIFVASVEFFESLLPIDIWNIYVSDL</sequence>
<dbReference type="Gramene" id="OB04G22660.1">
    <property type="protein sequence ID" value="OB04G22660.1"/>
    <property type="gene ID" value="OB04G22660"/>
</dbReference>
<name>J3LYP1_ORYBR</name>
<organism evidence="2">
    <name type="scientific">Oryza brachyantha</name>
    <name type="common">malo sina</name>
    <dbReference type="NCBI Taxonomy" id="4533"/>
    <lineage>
        <taxon>Eukaryota</taxon>
        <taxon>Viridiplantae</taxon>
        <taxon>Streptophyta</taxon>
        <taxon>Embryophyta</taxon>
        <taxon>Tracheophyta</taxon>
        <taxon>Spermatophyta</taxon>
        <taxon>Magnoliopsida</taxon>
        <taxon>Liliopsida</taxon>
        <taxon>Poales</taxon>
        <taxon>Poaceae</taxon>
        <taxon>BOP clade</taxon>
        <taxon>Oryzoideae</taxon>
        <taxon>Oryzeae</taxon>
        <taxon>Oryzinae</taxon>
        <taxon>Oryza</taxon>
    </lineage>
</organism>
<dbReference type="HOGENOM" id="CLU_1998414_0_0_1"/>
<protein>
    <submittedName>
        <fullName evidence="2">Uncharacterized protein</fullName>
    </submittedName>
</protein>
<reference evidence="2" key="2">
    <citation type="submission" date="2013-04" db="UniProtKB">
        <authorList>
            <consortium name="EnsemblPlants"/>
        </authorList>
    </citation>
    <scope>IDENTIFICATION</scope>
</reference>
<keyword evidence="1" id="KW-0812">Transmembrane</keyword>
<evidence type="ECO:0000256" key="1">
    <source>
        <dbReference type="SAM" id="Phobius"/>
    </source>
</evidence>
<proteinExistence type="predicted"/>
<keyword evidence="1" id="KW-0472">Membrane</keyword>
<evidence type="ECO:0000313" key="3">
    <source>
        <dbReference type="Proteomes" id="UP000006038"/>
    </source>
</evidence>
<keyword evidence="1" id="KW-1133">Transmembrane helix</keyword>
<dbReference type="AlphaFoldDB" id="J3LYP1"/>